<dbReference type="InterPro" id="IPR054293">
    <property type="entry name" value="DUF7029"/>
</dbReference>
<keyword evidence="6" id="KW-1185">Reference proteome</keyword>
<dbReference type="OrthoDB" id="160645at2759"/>
<evidence type="ECO:0000259" key="3">
    <source>
        <dbReference type="Pfam" id="PF22974"/>
    </source>
</evidence>
<dbReference type="STRING" id="2082308.A0A2K1QQ24"/>
<organism evidence="5 6">
    <name type="scientific">Sphaceloma murrayae</name>
    <dbReference type="NCBI Taxonomy" id="2082308"/>
    <lineage>
        <taxon>Eukaryota</taxon>
        <taxon>Fungi</taxon>
        <taxon>Dikarya</taxon>
        <taxon>Ascomycota</taxon>
        <taxon>Pezizomycotina</taxon>
        <taxon>Dothideomycetes</taxon>
        <taxon>Dothideomycetidae</taxon>
        <taxon>Myriangiales</taxon>
        <taxon>Elsinoaceae</taxon>
        <taxon>Sphaceloma</taxon>
    </lineage>
</organism>
<evidence type="ECO:0000313" key="5">
    <source>
        <dbReference type="EMBL" id="PNS17186.1"/>
    </source>
</evidence>
<reference evidence="5 6" key="1">
    <citation type="submission" date="2017-06" db="EMBL/GenBank/DDBJ databases">
        <title>Draft genome sequence of a variant of Elsinoe murrayae.</title>
        <authorList>
            <person name="Cheng Q."/>
        </authorList>
    </citation>
    <scope>NUCLEOTIDE SEQUENCE [LARGE SCALE GENOMIC DNA]</scope>
    <source>
        <strain evidence="5 6">CQ-2017a</strain>
    </source>
</reference>
<accession>A0A2K1QQ24</accession>
<dbReference type="InterPro" id="IPR055647">
    <property type="entry name" value="DUF7223"/>
</dbReference>
<proteinExistence type="predicted"/>
<dbReference type="Pfam" id="PF22974">
    <property type="entry name" value="DUF7029"/>
    <property type="match status" value="1"/>
</dbReference>
<dbReference type="Pfam" id="PF23865">
    <property type="entry name" value="DUF7223"/>
    <property type="match status" value="1"/>
</dbReference>
<feature type="compositionally biased region" description="Low complexity" evidence="1">
    <location>
        <begin position="676"/>
        <end position="691"/>
    </location>
</feature>
<evidence type="ECO:0000256" key="1">
    <source>
        <dbReference type="SAM" id="MobiDB-lite"/>
    </source>
</evidence>
<feature type="domain" description="DUF7223" evidence="4">
    <location>
        <begin position="436"/>
        <end position="619"/>
    </location>
</feature>
<dbReference type="InParanoid" id="A0A2K1QQ24"/>
<comment type="caution">
    <text evidence="5">The sequence shown here is derived from an EMBL/GenBank/DDBJ whole genome shotgun (WGS) entry which is preliminary data.</text>
</comment>
<feature type="chain" id="PRO_5014375815" evidence="2">
    <location>
        <begin position="20"/>
        <end position="944"/>
    </location>
</feature>
<evidence type="ECO:0000259" key="4">
    <source>
        <dbReference type="Pfam" id="PF23865"/>
    </source>
</evidence>
<feature type="region of interest" description="Disordered" evidence="1">
    <location>
        <begin position="284"/>
        <end position="366"/>
    </location>
</feature>
<evidence type="ECO:0000256" key="2">
    <source>
        <dbReference type="SAM" id="SignalP"/>
    </source>
</evidence>
<protein>
    <submittedName>
        <fullName evidence="5">UPF0518 protein</fullName>
    </submittedName>
</protein>
<feature type="domain" description="DUF7029" evidence="3">
    <location>
        <begin position="92"/>
        <end position="186"/>
    </location>
</feature>
<evidence type="ECO:0000313" key="6">
    <source>
        <dbReference type="Proteomes" id="UP000243797"/>
    </source>
</evidence>
<feature type="compositionally biased region" description="Acidic residues" evidence="1">
    <location>
        <begin position="692"/>
        <end position="705"/>
    </location>
</feature>
<dbReference type="AlphaFoldDB" id="A0A2K1QQ24"/>
<dbReference type="EMBL" id="NKHZ01000052">
    <property type="protein sequence ID" value="PNS17186.1"/>
    <property type="molecule type" value="Genomic_DNA"/>
</dbReference>
<name>A0A2K1QQ24_9PEZI</name>
<sequence>MKYTQPCAALLAYAAVVLASPDASALSTDKVAGDGDTLQATVLRPATRWDFPTSGVDGIRASKHLTLYYAEGGVADPMNEHKFGLVNLNLTIPAVNIDHADAVNLDDVTDTVTVTFTDATSFGVAQESWSSLDELLFFTTAPGCKPLDDDDFCTVLVKDLVFDATIRTASAKTTIVDSDTYADTFDFKYGTYVPEASGGLIKRSTKKLVCEQDSNGLFTTDETLSFDRRLDACQGYDTDLEASGDEEFVEQVGGDQIGESKQTADDTNLDGLRNLIDFAKARANIDKSSDNKPATTTPTKNKPATTTPAKNKPATTTPAKNKPSTNKPSTNKPSTNKPSTNKPSTNKPSTNKPSTNKPKKKFSSAVARRDLEKRFFSISLPKIPGINSPITKSFEKDFKFDLPSNRGPDESVFGKAKLLKKWTKSSTKGATNVEGELSLYCVDCGITGSFNIAGQGTGAVTTGVEKASLTLTGNLDAGLKIGIAAEGTLKTEKSDITLGEFAIAGVKFYKLKAGIILRVAADYQLTATAKGQLLVGGNVVIQNGRTYLDFKDSTKSSSSGWKPVFRPTFEASGELGLAAEVGLPLAISAAVTWNDKGLNAGFIERPALEAKAQFAASADASGTKIVETDGCKGISTMLTFKNELYADLLGRKVEMMTPFEEKLTKGCIKIGKQDDTPSSTTSSSATATPTADPEETGDDTGDDTSDSAVSARIAATTMKKSRFAGYNTTTNGGTEYTMLVDSSRSLFLMSCPDGNLYLRERTSAEVSGSADKTCSNLFQSTSSGVVGDGNSQLIHYYQDTMSALGVSRLRVHRNSQMPKQSEFVVLTPNFIGDDSTTLTPDADVNDNAKGQTPYYFAKDKDGNQFNLAVCSFENPSLFPAKLFLMSGDVDEGLTKLQSEEVRATVTGGVTTGCWFMALTQPAGQKGSDWNDDWTVDQTDSFTDF</sequence>
<feature type="signal peptide" evidence="2">
    <location>
        <begin position="1"/>
        <end position="19"/>
    </location>
</feature>
<gene>
    <name evidence="5" type="ORF">CAC42_7240</name>
</gene>
<feature type="region of interest" description="Disordered" evidence="1">
    <location>
        <begin position="670"/>
        <end position="708"/>
    </location>
</feature>
<dbReference type="Proteomes" id="UP000243797">
    <property type="component" value="Unassembled WGS sequence"/>
</dbReference>
<keyword evidence="2" id="KW-0732">Signal</keyword>
<feature type="compositionally biased region" description="Low complexity" evidence="1">
    <location>
        <begin position="291"/>
        <end position="356"/>
    </location>
</feature>